<keyword evidence="4 6" id="KW-0472">Membrane</keyword>
<feature type="transmembrane region" description="Helical" evidence="6">
    <location>
        <begin position="37"/>
        <end position="57"/>
    </location>
</feature>
<dbReference type="InterPro" id="IPR052337">
    <property type="entry name" value="SAT4-like"/>
</dbReference>
<feature type="domain" description="Rhodopsin" evidence="7">
    <location>
        <begin position="18"/>
        <end position="262"/>
    </location>
</feature>
<dbReference type="STRING" id="97972.A0A2V1DNP7"/>
<accession>A0A2V1DNP7</accession>
<evidence type="ECO:0000256" key="1">
    <source>
        <dbReference type="ARBA" id="ARBA00004141"/>
    </source>
</evidence>
<comment type="similarity">
    <text evidence="5">Belongs to the SAT4 family.</text>
</comment>
<feature type="transmembrane region" description="Helical" evidence="6">
    <location>
        <begin position="170"/>
        <end position="193"/>
    </location>
</feature>
<evidence type="ECO:0000256" key="3">
    <source>
        <dbReference type="ARBA" id="ARBA00022989"/>
    </source>
</evidence>
<organism evidence="8 9">
    <name type="scientific">Periconia macrospinosa</name>
    <dbReference type="NCBI Taxonomy" id="97972"/>
    <lineage>
        <taxon>Eukaryota</taxon>
        <taxon>Fungi</taxon>
        <taxon>Dikarya</taxon>
        <taxon>Ascomycota</taxon>
        <taxon>Pezizomycotina</taxon>
        <taxon>Dothideomycetes</taxon>
        <taxon>Pleosporomycetidae</taxon>
        <taxon>Pleosporales</taxon>
        <taxon>Massarineae</taxon>
        <taxon>Periconiaceae</taxon>
        <taxon>Periconia</taxon>
    </lineage>
</organism>
<evidence type="ECO:0000256" key="2">
    <source>
        <dbReference type="ARBA" id="ARBA00022692"/>
    </source>
</evidence>
<dbReference type="PANTHER" id="PTHR33048">
    <property type="entry name" value="PTH11-LIKE INTEGRAL MEMBRANE PROTEIN (AFU_ORTHOLOGUE AFUA_5G11245)"/>
    <property type="match status" value="1"/>
</dbReference>
<evidence type="ECO:0000313" key="8">
    <source>
        <dbReference type="EMBL" id="PVH99720.1"/>
    </source>
</evidence>
<evidence type="ECO:0000256" key="4">
    <source>
        <dbReference type="ARBA" id="ARBA00023136"/>
    </source>
</evidence>
<name>A0A2V1DNP7_9PLEO</name>
<dbReference type="GO" id="GO:0016020">
    <property type="term" value="C:membrane"/>
    <property type="evidence" value="ECO:0007669"/>
    <property type="project" value="UniProtKB-SubCell"/>
</dbReference>
<dbReference type="EMBL" id="KZ805386">
    <property type="protein sequence ID" value="PVH99720.1"/>
    <property type="molecule type" value="Genomic_DNA"/>
</dbReference>
<feature type="transmembrane region" description="Helical" evidence="6">
    <location>
        <begin position="91"/>
        <end position="111"/>
    </location>
</feature>
<dbReference type="Pfam" id="PF20684">
    <property type="entry name" value="Fung_rhodopsin"/>
    <property type="match status" value="1"/>
</dbReference>
<evidence type="ECO:0000313" key="9">
    <source>
        <dbReference type="Proteomes" id="UP000244855"/>
    </source>
</evidence>
<keyword evidence="3 6" id="KW-1133">Transmembrane helix</keyword>
<dbReference type="InterPro" id="IPR049326">
    <property type="entry name" value="Rhodopsin_dom_fungi"/>
</dbReference>
<feature type="non-terminal residue" evidence="8">
    <location>
        <position position="1"/>
    </location>
</feature>
<gene>
    <name evidence="8" type="ORF">DM02DRAFT_528465</name>
</gene>
<feature type="transmembrane region" description="Helical" evidence="6">
    <location>
        <begin position="123"/>
        <end position="150"/>
    </location>
</feature>
<protein>
    <recommendedName>
        <fullName evidence="7">Rhodopsin domain-containing protein</fullName>
    </recommendedName>
</protein>
<keyword evidence="9" id="KW-1185">Reference proteome</keyword>
<keyword evidence="2 6" id="KW-0812">Transmembrane</keyword>
<feature type="transmembrane region" description="Helical" evidence="6">
    <location>
        <begin position="205"/>
        <end position="225"/>
    </location>
</feature>
<dbReference type="Proteomes" id="UP000244855">
    <property type="component" value="Unassembled WGS sequence"/>
</dbReference>
<evidence type="ECO:0000256" key="5">
    <source>
        <dbReference type="ARBA" id="ARBA00038359"/>
    </source>
</evidence>
<sequence length="273" mass="31030">FLPEIYSLYGVGMIVLCLRFVVRLRTVGFYGLQLDDLFAFLVMIISPPSIATAHFVYLKGSNVEASVFQTERALTQDEIYQYTVGSKLQFMAWYTYTAFLWCLKGSMLAFFRRMTTNLWHARIVIWMSWACLVCYIAIVFTLTFGCFPTQKNWQVYPDPGLKCTFRRQNFIVTTALNVITDAGLLSIPLPLLWKLQVPLRRKIGIGLLICSGFFVIAAAIIRVVLTLGASPSGTNINRWGVREAIVGIISVNSPILRPLFTRDFWTDDPQSIH</sequence>
<dbReference type="PANTHER" id="PTHR33048:SF2">
    <property type="entry name" value="SRPK"/>
    <property type="match status" value="1"/>
</dbReference>
<proteinExistence type="inferred from homology"/>
<evidence type="ECO:0000259" key="7">
    <source>
        <dbReference type="Pfam" id="PF20684"/>
    </source>
</evidence>
<comment type="subcellular location">
    <subcellularLocation>
        <location evidence="1">Membrane</location>
        <topology evidence="1">Multi-pass membrane protein</topology>
    </subcellularLocation>
</comment>
<dbReference type="OrthoDB" id="3722442at2759"/>
<evidence type="ECO:0000256" key="6">
    <source>
        <dbReference type="SAM" id="Phobius"/>
    </source>
</evidence>
<feature type="transmembrane region" description="Helical" evidence="6">
    <location>
        <begin position="6"/>
        <end position="25"/>
    </location>
</feature>
<reference evidence="8 9" key="1">
    <citation type="journal article" date="2018" name="Sci. Rep.">
        <title>Comparative genomics provides insights into the lifestyle and reveals functional heterogeneity of dark septate endophytic fungi.</title>
        <authorList>
            <person name="Knapp D.G."/>
            <person name="Nemeth J.B."/>
            <person name="Barry K."/>
            <person name="Hainaut M."/>
            <person name="Henrissat B."/>
            <person name="Johnson J."/>
            <person name="Kuo A."/>
            <person name="Lim J.H.P."/>
            <person name="Lipzen A."/>
            <person name="Nolan M."/>
            <person name="Ohm R.A."/>
            <person name="Tamas L."/>
            <person name="Grigoriev I.V."/>
            <person name="Spatafora J.W."/>
            <person name="Nagy L.G."/>
            <person name="Kovacs G.M."/>
        </authorList>
    </citation>
    <scope>NUCLEOTIDE SEQUENCE [LARGE SCALE GENOMIC DNA]</scope>
    <source>
        <strain evidence="8 9">DSE2036</strain>
    </source>
</reference>
<dbReference type="AlphaFoldDB" id="A0A2V1DNP7"/>